<keyword evidence="2" id="KW-1015">Disulfide bond</keyword>
<feature type="chain" id="PRO_5043314259" description="Bulb-type lectin domain-containing protein" evidence="3">
    <location>
        <begin position="21"/>
        <end position="182"/>
    </location>
</feature>
<proteinExistence type="predicted"/>
<evidence type="ECO:0000256" key="1">
    <source>
        <dbReference type="ARBA" id="ARBA00022729"/>
    </source>
</evidence>
<evidence type="ECO:0008006" key="6">
    <source>
        <dbReference type="Google" id="ProtNLM"/>
    </source>
</evidence>
<keyword evidence="5" id="KW-1185">Reference proteome</keyword>
<accession>A0AAU9SGQ5</accession>
<evidence type="ECO:0000313" key="4">
    <source>
        <dbReference type="EMBL" id="CAH2065618.1"/>
    </source>
</evidence>
<keyword evidence="1 3" id="KW-0732">Signal</keyword>
<dbReference type="AlphaFoldDB" id="A0AAU9SGQ5"/>
<reference evidence="4 5" key="1">
    <citation type="submission" date="2022-03" db="EMBL/GenBank/DDBJ databases">
        <authorList>
            <person name="Nunn A."/>
            <person name="Chopra R."/>
            <person name="Nunn A."/>
            <person name="Contreras Garrido A."/>
        </authorList>
    </citation>
    <scope>NUCLEOTIDE SEQUENCE [LARGE SCALE GENOMIC DNA]</scope>
</reference>
<feature type="non-terminal residue" evidence="4">
    <location>
        <position position="182"/>
    </location>
</feature>
<evidence type="ECO:0000256" key="3">
    <source>
        <dbReference type="SAM" id="SignalP"/>
    </source>
</evidence>
<name>A0AAU9SGQ5_THLAR</name>
<evidence type="ECO:0000256" key="2">
    <source>
        <dbReference type="ARBA" id="ARBA00023157"/>
    </source>
</evidence>
<dbReference type="InterPro" id="IPR036426">
    <property type="entry name" value="Bulb-type_lectin_dom_sf"/>
</dbReference>
<protein>
    <recommendedName>
        <fullName evidence="6">Bulb-type lectin domain-containing protein</fullName>
    </recommendedName>
</protein>
<dbReference type="EMBL" id="OU466861">
    <property type="protein sequence ID" value="CAH2065618.1"/>
    <property type="molecule type" value="Genomic_DNA"/>
</dbReference>
<feature type="signal peptide" evidence="3">
    <location>
        <begin position="1"/>
        <end position="20"/>
    </location>
</feature>
<gene>
    <name evidence="4" type="ORF">TAV2_LOCUS16466</name>
</gene>
<dbReference type="Proteomes" id="UP000836841">
    <property type="component" value="Chromosome 5"/>
</dbReference>
<evidence type="ECO:0000313" key="5">
    <source>
        <dbReference type="Proteomes" id="UP000836841"/>
    </source>
</evidence>
<organism evidence="4 5">
    <name type="scientific">Thlaspi arvense</name>
    <name type="common">Field penny-cress</name>
    <dbReference type="NCBI Taxonomy" id="13288"/>
    <lineage>
        <taxon>Eukaryota</taxon>
        <taxon>Viridiplantae</taxon>
        <taxon>Streptophyta</taxon>
        <taxon>Embryophyta</taxon>
        <taxon>Tracheophyta</taxon>
        <taxon>Spermatophyta</taxon>
        <taxon>Magnoliopsida</taxon>
        <taxon>eudicotyledons</taxon>
        <taxon>Gunneridae</taxon>
        <taxon>Pentapetalae</taxon>
        <taxon>rosids</taxon>
        <taxon>malvids</taxon>
        <taxon>Brassicales</taxon>
        <taxon>Brassicaceae</taxon>
        <taxon>Thlaspideae</taxon>
        <taxon>Thlaspi</taxon>
    </lineage>
</organism>
<dbReference type="SUPFAM" id="SSF51110">
    <property type="entry name" value="alpha-D-mannose-specific plant lectins"/>
    <property type="match status" value="1"/>
</dbReference>
<sequence length="182" mass="20281">MLSLSLQILCLLQNLSPFQATKPIYLLVKSSSLVSSSPPQVLVGILEFGTRKSLRELMYGLQTETILFISNRTLKISDNNLVIFDQSDAPVWSTNLTGVDVRSPVKTFTNTEQDTRKYGNCSFTLKRSWANSSTVFTETLSVVQTVFAVPYSTLCVSQKLYFSVVVTTRSDSRTAAYLKLLT</sequence>